<dbReference type="InterPro" id="IPR001678">
    <property type="entry name" value="MeTrfase_RsmB-F_NOP2_dom"/>
</dbReference>
<dbReference type="CDD" id="cd21147">
    <property type="entry name" value="RsmF_methylt_CTD1"/>
    <property type="match status" value="1"/>
</dbReference>
<evidence type="ECO:0000256" key="1">
    <source>
        <dbReference type="ARBA" id="ARBA00007494"/>
    </source>
</evidence>
<feature type="active site" description="Nucleophile" evidence="7">
    <location>
        <position position="232"/>
    </location>
</feature>
<reference evidence="10" key="2">
    <citation type="journal article" date="2021" name="PeerJ">
        <title>Extensive microbial diversity within the chicken gut microbiome revealed by metagenomics and culture.</title>
        <authorList>
            <person name="Gilroy R."/>
            <person name="Ravi A."/>
            <person name="Getino M."/>
            <person name="Pursley I."/>
            <person name="Horton D.L."/>
            <person name="Alikhan N.F."/>
            <person name="Baker D."/>
            <person name="Gharbi K."/>
            <person name="Hall N."/>
            <person name="Watson M."/>
            <person name="Adriaenssens E.M."/>
            <person name="Foster-Nyarko E."/>
            <person name="Jarju S."/>
            <person name="Secka A."/>
            <person name="Antonio M."/>
            <person name="Oren A."/>
            <person name="Chaudhuri R.R."/>
            <person name="La Ragione R."/>
            <person name="Hildebrand F."/>
            <person name="Pallen M.J."/>
        </authorList>
    </citation>
    <scope>NUCLEOTIDE SEQUENCE</scope>
    <source>
        <strain evidence="10">ChiSxjej1B13-7041</strain>
    </source>
</reference>
<keyword evidence="2" id="KW-0963">Cytoplasm</keyword>
<dbReference type="GO" id="GO:0001510">
    <property type="term" value="P:RNA methylation"/>
    <property type="evidence" value="ECO:0007669"/>
    <property type="project" value="InterPro"/>
</dbReference>
<evidence type="ECO:0000256" key="2">
    <source>
        <dbReference type="ARBA" id="ARBA00022490"/>
    </source>
</evidence>
<evidence type="ECO:0000256" key="4">
    <source>
        <dbReference type="ARBA" id="ARBA00022679"/>
    </source>
</evidence>
<evidence type="ECO:0000256" key="5">
    <source>
        <dbReference type="ARBA" id="ARBA00022691"/>
    </source>
</evidence>
<feature type="domain" description="SAM-dependent MTase RsmB/NOP-type" evidence="9">
    <location>
        <begin position="1"/>
        <end position="302"/>
    </location>
</feature>
<feature type="region of interest" description="Disordered" evidence="8">
    <location>
        <begin position="306"/>
        <end position="336"/>
    </location>
</feature>
<dbReference type="Pfam" id="PF01189">
    <property type="entry name" value="Methyltr_RsmB-F"/>
    <property type="match status" value="1"/>
</dbReference>
<dbReference type="PRINTS" id="PR02008">
    <property type="entry name" value="RCMTFAMILY"/>
</dbReference>
<evidence type="ECO:0000256" key="3">
    <source>
        <dbReference type="ARBA" id="ARBA00022603"/>
    </source>
</evidence>
<evidence type="ECO:0000256" key="8">
    <source>
        <dbReference type="SAM" id="MobiDB-lite"/>
    </source>
</evidence>
<dbReference type="InterPro" id="IPR031340">
    <property type="entry name" value="RsmF_methylt_CI"/>
</dbReference>
<comment type="similarity">
    <text evidence="1 7">Belongs to the class I-like SAM-binding methyltransferase superfamily. RsmB/NOP family.</text>
</comment>
<proteinExistence type="inferred from homology"/>
<dbReference type="PROSITE" id="PS51686">
    <property type="entry name" value="SAM_MT_RSMB_NOP"/>
    <property type="match status" value="1"/>
</dbReference>
<keyword evidence="3 7" id="KW-0489">Methyltransferase</keyword>
<feature type="binding site" evidence="7">
    <location>
        <position position="134"/>
    </location>
    <ligand>
        <name>S-adenosyl-L-methionine</name>
        <dbReference type="ChEBI" id="CHEBI:59789"/>
    </ligand>
</feature>
<dbReference type="Proteomes" id="UP000886841">
    <property type="component" value="Unassembled WGS sequence"/>
</dbReference>
<evidence type="ECO:0000256" key="7">
    <source>
        <dbReference type="PROSITE-ProRule" id="PRU01023"/>
    </source>
</evidence>
<dbReference type="Gene3D" id="3.30.70.1170">
    <property type="entry name" value="Sun protein, domain 3"/>
    <property type="match status" value="1"/>
</dbReference>
<feature type="binding site" evidence="7">
    <location>
        <position position="179"/>
    </location>
    <ligand>
        <name>S-adenosyl-L-methionine</name>
        <dbReference type="ChEBI" id="CHEBI:59789"/>
    </ligand>
</feature>
<dbReference type="EMBL" id="DVHU01000023">
    <property type="protein sequence ID" value="HIR92334.1"/>
    <property type="molecule type" value="Genomic_DNA"/>
</dbReference>
<dbReference type="PANTHER" id="PTHR22807">
    <property type="entry name" value="NOP2 YEAST -RELATED NOL1/NOP2/FMU SUN DOMAIN-CONTAINING"/>
    <property type="match status" value="1"/>
</dbReference>
<dbReference type="CDD" id="cd02440">
    <property type="entry name" value="AdoMet_MTases"/>
    <property type="match status" value="1"/>
</dbReference>
<dbReference type="InterPro" id="IPR027391">
    <property type="entry name" value="Nol1_Nop2_Fmu_2"/>
</dbReference>
<keyword evidence="6 7" id="KW-0694">RNA-binding</keyword>
<sequence length="482" mass="53479">MNGLPVEFEQRMRKMLGEEYEAYLESFGQERRYGLRANRLKLAPGELERLAPFPVRPIPWVDNGYFYDGADSPARHPFYAAGLYYLQEPSAMTPAALLPVEPGERVLDLCAAPGGKATELGAKLQGQGVLVANDISNSRAKALLRNLELFGIPNLFVTNETPARLAERFPEFFDKILVDAPCSGEGMFRKDPAVIRAWTPGKPGECAAMQREILAGAAAMLRPGGKLLYSTCTFAPEENEGTISWFLEKFPQMRLLPLEEHPGFSKGNPQWGDGREELNLCVRLWPHRMEGEGHFLALLEKASRGEGESEPASARGARGGKVRGAGKVKGAGKTARLSREEQELRKLLEEFFAGGDFSPKWESLELRGERVYQVPPLSGDLRGVHFLRNGLFLGELKKNRFEPSQPLALALKPGDVPSALDLAAGDPRVEKYLRGETIPVEKGETRQEKGWQLVCVEGFSLGWGKLVNGVLKNKYLCSWRRN</sequence>
<dbReference type="Gene3D" id="2.30.130.60">
    <property type="match status" value="1"/>
</dbReference>
<dbReference type="Pfam" id="PF17126">
    <property type="entry name" value="RsmF_methylt_CI"/>
    <property type="match status" value="1"/>
</dbReference>
<dbReference type="InterPro" id="IPR049560">
    <property type="entry name" value="MeTrfase_RsmB-F_NOP2_cat"/>
</dbReference>
<evidence type="ECO:0000256" key="6">
    <source>
        <dbReference type="ARBA" id="ARBA00022884"/>
    </source>
</evidence>
<dbReference type="PROSITE" id="PS01153">
    <property type="entry name" value="NOL1_NOP2_SUN"/>
    <property type="match status" value="1"/>
</dbReference>
<keyword evidence="5 7" id="KW-0949">S-adenosyl-L-methionine</keyword>
<accession>A0A9D1JEX3</accession>
<dbReference type="InterPro" id="IPR031341">
    <property type="entry name" value="Methyltr_RsmF_N"/>
</dbReference>
<dbReference type="Pfam" id="PF13636">
    <property type="entry name" value="Methyltranf_PUA"/>
    <property type="match status" value="1"/>
</dbReference>
<dbReference type="InterPro" id="IPR018314">
    <property type="entry name" value="RsmB/NOL1/NOP2-like_CS"/>
</dbReference>
<feature type="binding site" evidence="7">
    <location>
        <begin position="110"/>
        <end position="116"/>
    </location>
    <ligand>
        <name>S-adenosyl-L-methionine</name>
        <dbReference type="ChEBI" id="CHEBI:59789"/>
    </ligand>
</feature>
<gene>
    <name evidence="10" type="ORF">IAB98_02785</name>
</gene>
<dbReference type="Gene3D" id="3.40.50.150">
    <property type="entry name" value="Vaccinia Virus protein VP39"/>
    <property type="match status" value="1"/>
</dbReference>
<dbReference type="PANTHER" id="PTHR22807:SF30">
    <property type="entry name" value="28S RRNA (CYTOSINE(4447)-C(5))-METHYLTRANSFERASE-RELATED"/>
    <property type="match status" value="1"/>
</dbReference>
<dbReference type="GO" id="GO:0003723">
    <property type="term" value="F:RNA binding"/>
    <property type="evidence" value="ECO:0007669"/>
    <property type="project" value="UniProtKB-UniRule"/>
</dbReference>
<name>A0A9D1JEX3_9FIRM</name>
<evidence type="ECO:0000313" key="11">
    <source>
        <dbReference type="Proteomes" id="UP000886841"/>
    </source>
</evidence>
<evidence type="ECO:0000259" key="9">
    <source>
        <dbReference type="PROSITE" id="PS51686"/>
    </source>
</evidence>
<dbReference type="Pfam" id="PF17125">
    <property type="entry name" value="Methyltr_RsmF_N"/>
    <property type="match status" value="1"/>
</dbReference>
<reference evidence="10" key="1">
    <citation type="submission" date="2020-10" db="EMBL/GenBank/DDBJ databases">
        <authorList>
            <person name="Gilroy R."/>
        </authorList>
    </citation>
    <scope>NUCLEOTIDE SEQUENCE</scope>
    <source>
        <strain evidence="10">ChiSxjej1B13-7041</strain>
    </source>
</reference>
<evidence type="ECO:0000313" key="10">
    <source>
        <dbReference type="EMBL" id="HIR92334.1"/>
    </source>
</evidence>
<protein>
    <submittedName>
        <fullName evidence="10">RsmB/NOP family class I SAM-dependent RNA methyltransferase</fullName>
    </submittedName>
</protein>
<organism evidence="10 11">
    <name type="scientific">Candidatus Egerieimonas intestinavium</name>
    <dbReference type="NCBI Taxonomy" id="2840777"/>
    <lineage>
        <taxon>Bacteria</taxon>
        <taxon>Bacillati</taxon>
        <taxon>Bacillota</taxon>
        <taxon>Clostridia</taxon>
        <taxon>Lachnospirales</taxon>
        <taxon>Lachnospiraceae</taxon>
        <taxon>Lachnospiraceae incertae sedis</taxon>
        <taxon>Candidatus Egerieimonas</taxon>
    </lineage>
</organism>
<dbReference type="InterPro" id="IPR029063">
    <property type="entry name" value="SAM-dependent_MTases_sf"/>
</dbReference>
<dbReference type="GO" id="GO:0008173">
    <property type="term" value="F:RNA methyltransferase activity"/>
    <property type="evidence" value="ECO:0007669"/>
    <property type="project" value="InterPro"/>
</dbReference>
<dbReference type="InterPro" id="IPR023267">
    <property type="entry name" value="RCMT"/>
</dbReference>
<comment type="caution">
    <text evidence="10">The sequence shown here is derived from an EMBL/GenBank/DDBJ whole genome shotgun (WGS) entry which is preliminary data.</text>
</comment>
<comment type="caution">
    <text evidence="7">Lacks conserved residue(s) required for the propagation of feature annotation.</text>
</comment>
<dbReference type="SUPFAM" id="SSF53335">
    <property type="entry name" value="S-adenosyl-L-methionine-dependent methyltransferases"/>
    <property type="match status" value="1"/>
</dbReference>
<keyword evidence="4 7" id="KW-0808">Transferase</keyword>
<dbReference type="AlphaFoldDB" id="A0A9D1JEX3"/>